<dbReference type="EMBL" id="OZ021739">
    <property type="protein sequence ID" value="CAK9322098.1"/>
    <property type="molecule type" value="Genomic_DNA"/>
</dbReference>
<keyword evidence="2" id="KW-1185">Reference proteome</keyword>
<gene>
    <name evidence="1" type="ORF">CITCOLO1_LOCUS14221</name>
</gene>
<feature type="non-terminal residue" evidence="1">
    <location>
        <position position="71"/>
    </location>
</feature>
<evidence type="ECO:0000313" key="1">
    <source>
        <dbReference type="EMBL" id="CAK9322098.1"/>
    </source>
</evidence>
<reference evidence="1 2" key="1">
    <citation type="submission" date="2024-03" db="EMBL/GenBank/DDBJ databases">
        <authorList>
            <person name="Gkanogiannis A."/>
            <person name="Becerra Lopez-Lavalle L."/>
        </authorList>
    </citation>
    <scope>NUCLEOTIDE SEQUENCE [LARGE SCALE GENOMIC DNA]</scope>
</reference>
<evidence type="ECO:0000313" key="2">
    <source>
        <dbReference type="Proteomes" id="UP001642487"/>
    </source>
</evidence>
<sequence length="71" mass="7986">KKKKKRKRNVDNSPLITPEVANLIFLFACNRGGRSLLLLLLPITSLLFSLSISESDSKQKCCIRQSPIKSK</sequence>
<proteinExistence type="predicted"/>
<accession>A0ABP0YNK9</accession>
<protein>
    <submittedName>
        <fullName evidence="1">Uncharacterized protein</fullName>
    </submittedName>
</protein>
<organism evidence="1 2">
    <name type="scientific">Citrullus colocynthis</name>
    <name type="common">colocynth</name>
    <dbReference type="NCBI Taxonomy" id="252529"/>
    <lineage>
        <taxon>Eukaryota</taxon>
        <taxon>Viridiplantae</taxon>
        <taxon>Streptophyta</taxon>
        <taxon>Embryophyta</taxon>
        <taxon>Tracheophyta</taxon>
        <taxon>Spermatophyta</taxon>
        <taxon>Magnoliopsida</taxon>
        <taxon>eudicotyledons</taxon>
        <taxon>Gunneridae</taxon>
        <taxon>Pentapetalae</taxon>
        <taxon>rosids</taxon>
        <taxon>fabids</taxon>
        <taxon>Cucurbitales</taxon>
        <taxon>Cucurbitaceae</taxon>
        <taxon>Benincaseae</taxon>
        <taxon>Citrullus</taxon>
    </lineage>
</organism>
<name>A0ABP0YNK9_9ROSI</name>
<dbReference type="Proteomes" id="UP001642487">
    <property type="component" value="Chromosome 5"/>
</dbReference>